<comment type="caution">
    <text evidence="2">The sequence shown here is derived from an EMBL/GenBank/DDBJ whole genome shotgun (WGS) entry which is preliminary data.</text>
</comment>
<organism evidence="2 3">
    <name type="scientific">Brassica carinata</name>
    <name type="common">Ethiopian mustard</name>
    <name type="synonym">Abyssinian cabbage</name>
    <dbReference type="NCBI Taxonomy" id="52824"/>
    <lineage>
        <taxon>Eukaryota</taxon>
        <taxon>Viridiplantae</taxon>
        <taxon>Streptophyta</taxon>
        <taxon>Embryophyta</taxon>
        <taxon>Tracheophyta</taxon>
        <taxon>Spermatophyta</taxon>
        <taxon>Magnoliopsida</taxon>
        <taxon>eudicotyledons</taxon>
        <taxon>Gunneridae</taxon>
        <taxon>Pentapetalae</taxon>
        <taxon>rosids</taxon>
        <taxon>malvids</taxon>
        <taxon>Brassicales</taxon>
        <taxon>Brassicaceae</taxon>
        <taxon>Brassiceae</taxon>
        <taxon>Brassica</taxon>
    </lineage>
</organism>
<dbReference type="PANTHER" id="PTHR31672:SF13">
    <property type="entry name" value="F-BOX PROTEIN CPR30-LIKE"/>
    <property type="match status" value="1"/>
</dbReference>
<dbReference type="EMBL" id="JAAMPC010000009">
    <property type="protein sequence ID" value="KAG2294982.1"/>
    <property type="molecule type" value="Genomic_DNA"/>
</dbReference>
<feature type="domain" description="F-box" evidence="1">
    <location>
        <begin position="7"/>
        <end position="57"/>
    </location>
</feature>
<evidence type="ECO:0000259" key="1">
    <source>
        <dbReference type="PROSITE" id="PS50181"/>
    </source>
</evidence>
<dbReference type="PROSITE" id="PS50181">
    <property type="entry name" value="FBOX"/>
    <property type="match status" value="1"/>
</dbReference>
<evidence type="ECO:0000313" key="3">
    <source>
        <dbReference type="Proteomes" id="UP000886595"/>
    </source>
</evidence>
<reference evidence="2 3" key="1">
    <citation type="submission" date="2020-02" db="EMBL/GenBank/DDBJ databases">
        <authorList>
            <person name="Ma Q."/>
            <person name="Huang Y."/>
            <person name="Song X."/>
            <person name="Pei D."/>
        </authorList>
    </citation>
    <scope>NUCLEOTIDE SEQUENCE [LARGE SCALE GENOMIC DNA]</scope>
    <source>
        <strain evidence="2">Sxm20200214</strain>
        <tissue evidence="2">Leaf</tissue>
    </source>
</reference>
<name>A0A8X7RVU5_BRACI</name>
<sequence>MAASRRSWSLSLMPPEIIQKIFYKTPAEALVRAKPTCKEWYALLTDETFINEHFNRSKEHFLRIFDTVQIMDPVTTTSSVSPVLDELRQHPYKITSVHPLLVHCDGLMLVGSYMWKCRDDGSRYANLALWNPVLRNIRWIEPSRSITTSDYHGIGYDKNNRNDSYNILRFASRPWEIERYEGDEPKVEIYECKTSSWRTLDVELDMDVNIMPFCVAVMGNMYWIAFRDEEEEEIIRGFDFTDETFKDICLCPTSYVNSHLSCFNGDSLSFLKQDQTSRNIEVWVSSKLGGGDGDVSFSKYFSLSCPDLPALQVQANAARPVYCLVKPKSVIVWCVEVEGKGTDKAFTCCTLYEIDEGGVKSKRETERNYLRDYSSAFRCGYVWVEPAKGITSSDYHGIGYDKNNRSDGYKILRFNSCPWDDVEGYGDAPEVEMYECKTSSWRTLDVELDMDVHIMRICVAVMGCLDGDSLSLLQQDQASGNIEVWVSSKLGGGDVTFSKCFSLSGPVLPALWVDADAASPVYCFVKPKSVSVWCVGVEREGDKVCTCLTLYDINEDGMRTRTVTKRYNVRDYSRAFRCGYVYVPSMIPLPWVRD</sequence>
<dbReference type="OrthoDB" id="1054186at2759"/>
<dbReference type="PANTHER" id="PTHR31672">
    <property type="entry name" value="BNACNNG10540D PROTEIN"/>
    <property type="match status" value="1"/>
</dbReference>
<dbReference type="InterPro" id="IPR006527">
    <property type="entry name" value="F-box-assoc_dom_typ1"/>
</dbReference>
<gene>
    <name evidence="2" type="ORF">Bca52824_041651</name>
</gene>
<dbReference type="AlphaFoldDB" id="A0A8X7RVU5"/>
<dbReference type="InterPro" id="IPR001810">
    <property type="entry name" value="F-box_dom"/>
</dbReference>
<dbReference type="InterPro" id="IPR050796">
    <property type="entry name" value="SCF_F-box_component"/>
</dbReference>
<dbReference type="Pfam" id="PF07734">
    <property type="entry name" value="FBA_1"/>
    <property type="match status" value="2"/>
</dbReference>
<dbReference type="Proteomes" id="UP000886595">
    <property type="component" value="Unassembled WGS sequence"/>
</dbReference>
<dbReference type="SUPFAM" id="SSF81383">
    <property type="entry name" value="F-box domain"/>
    <property type="match status" value="1"/>
</dbReference>
<dbReference type="InterPro" id="IPR036047">
    <property type="entry name" value="F-box-like_dom_sf"/>
</dbReference>
<dbReference type="InterPro" id="IPR017451">
    <property type="entry name" value="F-box-assoc_interact_dom"/>
</dbReference>
<dbReference type="NCBIfam" id="TIGR01640">
    <property type="entry name" value="F_box_assoc_1"/>
    <property type="match status" value="1"/>
</dbReference>
<proteinExistence type="predicted"/>
<protein>
    <recommendedName>
        <fullName evidence="1">F-box domain-containing protein</fullName>
    </recommendedName>
</protein>
<accession>A0A8X7RVU5</accession>
<evidence type="ECO:0000313" key="2">
    <source>
        <dbReference type="EMBL" id="KAG2294982.1"/>
    </source>
</evidence>
<dbReference type="Gene3D" id="1.20.1280.50">
    <property type="match status" value="1"/>
</dbReference>
<keyword evidence="3" id="KW-1185">Reference proteome</keyword>
<dbReference type="Pfam" id="PF00646">
    <property type="entry name" value="F-box"/>
    <property type="match status" value="1"/>
</dbReference>